<keyword evidence="5" id="KW-0547">Nucleotide-binding</keyword>
<dbReference type="Pfam" id="PF00480">
    <property type="entry name" value="ROK"/>
    <property type="match status" value="1"/>
</dbReference>
<keyword evidence="8" id="KW-0067">ATP-binding</keyword>
<dbReference type="GO" id="GO:0046872">
    <property type="term" value="F:metal ion binding"/>
    <property type="evidence" value="ECO:0007669"/>
    <property type="project" value="UniProtKB-KW"/>
</dbReference>
<comment type="similarity">
    <text evidence="2">Belongs to the ROK (NagC/XylR) family.</text>
</comment>
<keyword evidence="9" id="KW-0460">Magnesium</keyword>
<organism evidence="13 14">
    <name type="scientific">Tieghemostelium lacteum</name>
    <name type="common">Slime mold</name>
    <name type="synonym">Dictyostelium lacteum</name>
    <dbReference type="NCBI Taxonomy" id="361077"/>
    <lineage>
        <taxon>Eukaryota</taxon>
        <taxon>Amoebozoa</taxon>
        <taxon>Evosea</taxon>
        <taxon>Eumycetozoa</taxon>
        <taxon>Dictyostelia</taxon>
        <taxon>Dictyosteliales</taxon>
        <taxon>Raperosteliaceae</taxon>
        <taxon>Tieghemostelium</taxon>
    </lineage>
</organism>
<evidence type="ECO:0000256" key="11">
    <source>
        <dbReference type="ARBA" id="ARBA00038887"/>
    </source>
</evidence>
<dbReference type="OMA" id="DIQAYYI"/>
<keyword evidence="3" id="KW-0808">Transferase</keyword>
<dbReference type="CDD" id="cd24067">
    <property type="entry name" value="ASKHA_NBD_ROK_BsFRK-like"/>
    <property type="match status" value="1"/>
</dbReference>
<dbReference type="STRING" id="361077.A0A151ZDW0"/>
<dbReference type="OrthoDB" id="10260668at2759"/>
<dbReference type="PANTHER" id="PTHR42742">
    <property type="entry name" value="TRANSCRIPTIONAL REPRESSOR MPRA"/>
    <property type="match status" value="1"/>
</dbReference>
<dbReference type="EC" id="2.7.1.4" evidence="11"/>
<dbReference type="GO" id="GO:0008865">
    <property type="term" value="F:fructokinase activity"/>
    <property type="evidence" value="ECO:0007669"/>
    <property type="project" value="UniProtKB-EC"/>
</dbReference>
<evidence type="ECO:0000313" key="14">
    <source>
        <dbReference type="Proteomes" id="UP000076078"/>
    </source>
</evidence>
<sequence>MQSKTVYGGIEAGGTGFSLAIAIGEPSNITERISVPTTTPQETKDRVLQWFKERGEIHSFGIASFGPVDLDKLSPTYGYITTTPKPGWQNTNILGWIKEQYPNTPVGFDTDVNGAAISETKHGKHERGAIDSCAYITVGTGIGVGVVINNQPVHGLVHPEGGHTLVKMQKGDEGFQGTCPFHGNCVEGLVSTGAISKRVNLNADQIPTLSDQDPVWKVIAHYLAELCANLIMSLSPKIIVLGGGVLNRECLYPLIRQETLTILNGYIKSPYLTPENIHKYIVQSPYKSSAGLVGSLELARIELSK</sequence>
<protein>
    <recommendedName>
        <fullName evidence="11">fructokinase</fullName>
        <ecNumber evidence="11">2.7.1.4</ecNumber>
    </recommendedName>
</protein>
<evidence type="ECO:0000256" key="7">
    <source>
        <dbReference type="ARBA" id="ARBA00022833"/>
    </source>
</evidence>
<evidence type="ECO:0000256" key="6">
    <source>
        <dbReference type="ARBA" id="ARBA00022777"/>
    </source>
</evidence>
<dbReference type="Gene3D" id="3.30.420.40">
    <property type="match status" value="2"/>
</dbReference>
<gene>
    <name evidence="13" type="ORF">DLAC_06949</name>
</gene>
<keyword evidence="4" id="KW-0479">Metal-binding</keyword>
<dbReference type="InterPro" id="IPR000600">
    <property type="entry name" value="ROK"/>
</dbReference>
<proteinExistence type="inferred from homology"/>
<comment type="caution">
    <text evidence="13">The sequence shown here is derived from an EMBL/GenBank/DDBJ whole genome shotgun (WGS) entry which is preliminary data.</text>
</comment>
<evidence type="ECO:0000256" key="3">
    <source>
        <dbReference type="ARBA" id="ARBA00022679"/>
    </source>
</evidence>
<dbReference type="EMBL" id="LODT01000031">
    <property type="protein sequence ID" value="KYQ92109.1"/>
    <property type="molecule type" value="Genomic_DNA"/>
</dbReference>
<dbReference type="InterPro" id="IPR051804">
    <property type="entry name" value="Carb_Metab_Reg_Kinase/Isom"/>
</dbReference>
<dbReference type="InterPro" id="IPR043129">
    <property type="entry name" value="ATPase_NBD"/>
</dbReference>
<keyword evidence="14" id="KW-1185">Reference proteome</keyword>
<comment type="cofactor">
    <cofactor evidence="1">
        <name>Mg(2+)</name>
        <dbReference type="ChEBI" id="CHEBI:18420"/>
    </cofactor>
</comment>
<evidence type="ECO:0000256" key="5">
    <source>
        <dbReference type="ARBA" id="ARBA00022741"/>
    </source>
</evidence>
<reference evidence="13 14" key="1">
    <citation type="submission" date="2015-12" db="EMBL/GenBank/DDBJ databases">
        <title>Dictyostelia acquired genes for synthesis and detection of signals that induce cell-type specialization by lateral gene transfer from prokaryotes.</title>
        <authorList>
            <person name="Gloeckner G."/>
            <person name="Schaap P."/>
        </authorList>
    </citation>
    <scope>NUCLEOTIDE SEQUENCE [LARGE SCALE GENOMIC DNA]</scope>
    <source>
        <strain evidence="13 14">TK</strain>
    </source>
</reference>
<evidence type="ECO:0000256" key="1">
    <source>
        <dbReference type="ARBA" id="ARBA00001946"/>
    </source>
</evidence>
<keyword evidence="7" id="KW-0862">Zinc</keyword>
<evidence type="ECO:0000256" key="2">
    <source>
        <dbReference type="ARBA" id="ARBA00006479"/>
    </source>
</evidence>
<accession>A0A151ZDW0</accession>
<name>A0A151ZDW0_TIELA</name>
<comment type="catalytic activity">
    <reaction evidence="12">
        <text>D-fructose + ATP = D-fructose 6-phosphate + ADP + H(+)</text>
        <dbReference type="Rhea" id="RHEA:16125"/>
        <dbReference type="ChEBI" id="CHEBI:15378"/>
        <dbReference type="ChEBI" id="CHEBI:30616"/>
        <dbReference type="ChEBI" id="CHEBI:37721"/>
        <dbReference type="ChEBI" id="CHEBI:61527"/>
        <dbReference type="ChEBI" id="CHEBI:456216"/>
        <dbReference type="EC" id="2.7.1.4"/>
    </reaction>
</comment>
<evidence type="ECO:0000256" key="12">
    <source>
        <dbReference type="ARBA" id="ARBA00048451"/>
    </source>
</evidence>
<dbReference type="GO" id="GO:0005524">
    <property type="term" value="F:ATP binding"/>
    <property type="evidence" value="ECO:0007669"/>
    <property type="project" value="UniProtKB-KW"/>
</dbReference>
<dbReference type="FunCoup" id="A0A151ZDW0">
    <property type="interactions" value="48"/>
</dbReference>
<dbReference type="PROSITE" id="PS01125">
    <property type="entry name" value="ROK"/>
    <property type="match status" value="1"/>
</dbReference>
<dbReference type="FunFam" id="3.30.420.40:FF:000136">
    <property type="entry name" value="Putative fructokinase"/>
    <property type="match status" value="1"/>
</dbReference>
<dbReference type="SUPFAM" id="SSF53067">
    <property type="entry name" value="Actin-like ATPase domain"/>
    <property type="match status" value="2"/>
</dbReference>
<dbReference type="Proteomes" id="UP000076078">
    <property type="component" value="Unassembled WGS sequence"/>
</dbReference>
<evidence type="ECO:0000256" key="10">
    <source>
        <dbReference type="ARBA" id="ARBA00023277"/>
    </source>
</evidence>
<dbReference type="InterPro" id="IPR049874">
    <property type="entry name" value="ROK_cs"/>
</dbReference>
<keyword evidence="10" id="KW-0119">Carbohydrate metabolism</keyword>
<dbReference type="PANTHER" id="PTHR42742:SF3">
    <property type="entry name" value="FRUCTOKINASE"/>
    <property type="match status" value="1"/>
</dbReference>
<evidence type="ECO:0000256" key="9">
    <source>
        <dbReference type="ARBA" id="ARBA00022842"/>
    </source>
</evidence>
<evidence type="ECO:0000313" key="13">
    <source>
        <dbReference type="EMBL" id="KYQ92109.1"/>
    </source>
</evidence>
<evidence type="ECO:0000256" key="4">
    <source>
        <dbReference type="ARBA" id="ARBA00022723"/>
    </source>
</evidence>
<dbReference type="FunFam" id="3.30.420.40:FF:000153">
    <property type="entry name" value="Putative fructokinase"/>
    <property type="match status" value="1"/>
</dbReference>
<keyword evidence="6" id="KW-0418">Kinase</keyword>
<dbReference type="AlphaFoldDB" id="A0A151ZDW0"/>
<evidence type="ECO:0000256" key="8">
    <source>
        <dbReference type="ARBA" id="ARBA00022840"/>
    </source>
</evidence>
<dbReference type="InParanoid" id="A0A151ZDW0"/>